<evidence type="ECO:0000313" key="7">
    <source>
        <dbReference type="Proteomes" id="UP000215126"/>
    </source>
</evidence>
<dbReference type="Pfam" id="PF08479">
    <property type="entry name" value="POTRA_2"/>
    <property type="match status" value="1"/>
</dbReference>
<evidence type="ECO:0000259" key="4">
    <source>
        <dbReference type="Pfam" id="PF03865"/>
    </source>
</evidence>
<keyword evidence="2" id="KW-0812">Transmembrane</keyword>
<accession>A0A239SZH5</accession>
<dbReference type="Proteomes" id="UP000215126">
    <property type="component" value="Chromosome 1"/>
</dbReference>
<keyword evidence="3" id="KW-0998">Cell outer membrane</keyword>
<name>A0A239SZH5_9BURK</name>
<dbReference type="Pfam" id="PF03865">
    <property type="entry name" value="ShlB"/>
    <property type="match status" value="1"/>
</dbReference>
<dbReference type="EMBL" id="LT906435">
    <property type="protein sequence ID" value="SNU90278.1"/>
    <property type="molecule type" value="Genomic_DNA"/>
</dbReference>
<organism evidence="6 7">
    <name type="scientific">Pandoraea sputorum</name>
    <dbReference type="NCBI Taxonomy" id="93222"/>
    <lineage>
        <taxon>Bacteria</taxon>
        <taxon>Pseudomonadati</taxon>
        <taxon>Pseudomonadota</taxon>
        <taxon>Betaproteobacteria</taxon>
        <taxon>Burkholderiales</taxon>
        <taxon>Burkholderiaceae</taxon>
        <taxon>Pandoraea</taxon>
    </lineage>
</organism>
<dbReference type="PANTHER" id="PTHR34597:SF6">
    <property type="entry name" value="BLR6126 PROTEIN"/>
    <property type="match status" value="1"/>
</dbReference>
<evidence type="ECO:0000256" key="1">
    <source>
        <dbReference type="ARBA" id="ARBA00022452"/>
    </source>
</evidence>
<proteinExistence type="predicted"/>
<keyword evidence="7" id="KW-1185">Reference proteome</keyword>
<gene>
    <name evidence="6" type="primary">hxuB</name>
    <name evidence="6" type="ORF">SAMEA4530655_04921</name>
</gene>
<dbReference type="OrthoDB" id="5753546at2"/>
<dbReference type="InterPro" id="IPR005565">
    <property type="entry name" value="Hemolysn_activator_HlyB_C"/>
</dbReference>
<dbReference type="GO" id="GO:0008320">
    <property type="term" value="F:protein transmembrane transporter activity"/>
    <property type="evidence" value="ECO:0007669"/>
    <property type="project" value="TreeGrafter"/>
</dbReference>
<dbReference type="STRING" id="93222.NA29_03400"/>
<dbReference type="InterPro" id="IPR051544">
    <property type="entry name" value="TPS_OM_transporter"/>
</dbReference>
<feature type="domain" description="Haemolysin activator HlyB C-terminal" evidence="4">
    <location>
        <begin position="302"/>
        <end position="565"/>
    </location>
</feature>
<dbReference type="AlphaFoldDB" id="A0A239SZH5"/>
<keyword evidence="1" id="KW-1134">Transmembrane beta strand</keyword>
<evidence type="ECO:0000256" key="2">
    <source>
        <dbReference type="ARBA" id="ARBA00022692"/>
    </source>
</evidence>
<reference evidence="6 7" key="1">
    <citation type="submission" date="2017-06" db="EMBL/GenBank/DDBJ databases">
        <authorList>
            <consortium name="Pathogen Informatics"/>
        </authorList>
    </citation>
    <scope>NUCLEOTIDE SEQUENCE [LARGE SCALE GENOMIC DNA]</scope>
    <source>
        <strain evidence="6 7">NCTC13161</strain>
    </source>
</reference>
<keyword evidence="1" id="KW-0472">Membrane</keyword>
<evidence type="ECO:0000256" key="3">
    <source>
        <dbReference type="ARBA" id="ARBA00023237"/>
    </source>
</evidence>
<dbReference type="InterPro" id="IPR013686">
    <property type="entry name" value="Polypept-transport_assoc_ShlB"/>
</dbReference>
<dbReference type="Gene3D" id="3.10.20.310">
    <property type="entry name" value="membrane protein fhac"/>
    <property type="match status" value="1"/>
</dbReference>
<evidence type="ECO:0000313" key="6">
    <source>
        <dbReference type="EMBL" id="SNU90278.1"/>
    </source>
</evidence>
<protein>
    <submittedName>
        <fullName evidence="6">Heme/hemopexin transporter protein huxB</fullName>
    </submittedName>
</protein>
<dbReference type="GO" id="GO:0046819">
    <property type="term" value="P:protein secretion by the type V secretion system"/>
    <property type="evidence" value="ECO:0007669"/>
    <property type="project" value="TreeGrafter"/>
</dbReference>
<dbReference type="Gene3D" id="2.40.160.50">
    <property type="entry name" value="membrane protein fhac: a member of the omp85/tpsb transporter family"/>
    <property type="match status" value="1"/>
</dbReference>
<dbReference type="GO" id="GO:0098046">
    <property type="term" value="C:type V protein secretion system complex"/>
    <property type="evidence" value="ECO:0007669"/>
    <property type="project" value="TreeGrafter"/>
</dbReference>
<sequence>MAYRQGESRLASRVARGDSVKSVSNRHVVHLYSVHRHSVRRSTVRIAEIVAISLCSLSLLGTQYAWADASPVRGDPMQSLPKIEAPKAAPATIHIQPPTQEDALKSLLARKITPQRFGIEGVKSLPFEQIAALFSPMAGREVTIGDLVEKANQVTKMYQDAGYLLSFAFVPAQDFNDGFVRVTIVEGYISSTKISGKPGPSEQRLRDIAAHIEAERPLKRATFERYLNLLTLVPGMKIKADVQPPTQTDGATELSLDVQRQPVALGTSLSYNNPGIRGVFTVTSNALTPLGEQIQLTAIAPKGHNDEEFYAASYVQPLGSNGLQARVDASHYRGQPDDQALAGLTRHLDTKRVAVSLSYPILLNNQRSLTVSGGMYGVNSRDRYEVPNSPNNINSQTNVRAGQVQLAYNEVTEKQTRSATLGVFKGFNGMGASQSYTTQPAGIQQILGPYDLAFWRFNLDAKQGVVLPWDFGVVVSAGAQYSSNTLPTSEQATFGGQRYGLGYPAGEIAADKGWGASIELNRMFRTDFRYLKTIQPYLLLDTARVYLNAGQLFHNQLASVGLGVRISDSKYYTLDLSVAKPMADAPTNSPNRPLRFNANWSYQFE</sequence>
<evidence type="ECO:0000259" key="5">
    <source>
        <dbReference type="Pfam" id="PF08479"/>
    </source>
</evidence>
<dbReference type="PANTHER" id="PTHR34597">
    <property type="entry name" value="SLR1661 PROTEIN"/>
    <property type="match status" value="1"/>
</dbReference>
<feature type="domain" description="Polypeptide-transport-associated ShlB-type" evidence="5">
    <location>
        <begin position="115"/>
        <end position="187"/>
    </location>
</feature>